<accession>A0A498PVG4</accession>
<gene>
    <name evidence="1" type="ORF">LAUMK136_02097</name>
</gene>
<reference evidence="1 2" key="1">
    <citation type="submission" date="2018-09" db="EMBL/GenBank/DDBJ databases">
        <authorList>
            <person name="Tagini F."/>
        </authorList>
    </citation>
    <scope>NUCLEOTIDE SEQUENCE [LARGE SCALE GENOMIC DNA]</scope>
    <source>
        <strain evidence="1 2">MK136</strain>
    </source>
</reference>
<name>A0A498PVG4_9MYCO</name>
<dbReference type="AlphaFoldDB" id="A0A498PVG4"/>
<keyword evidence="2" id="KW-1185">Reference proteome</keyword>
<dbReference type="Proteomes" id="UP000273307">
    <property type="component" value="Unassembled WGS sequence"/>
</dbReference>
<dbReference type="EMBL" id="UPHP01000046">
    <property type="protein sequence ID" value="VBA37746.1"/>
    <property type="molecule type" value="Genomic_DNA"/>
</dbReference>
<proteinExistence type="predicted"/>
<evidence type="ECO:0000313" key="1">
    <source>
        <dbReference type="EMBL" id="VBA37746.1"/>
    </source>
</evidence>
<sequence length="35" mass="3706">MMWLSTLGIVLPRVQAGADRAHSRVVDDGVALEAA</sequence>
<organism evidence="1 2">
    <name type="scientific">Mycobacterium attenuatum</name>
    <dbReference type="NCBI Taxonomy" id="2341086"/>
    <lineage>
        <taxon>Bacteria</taxon>
        <taxon>Bacillati</taxon>
        <taxon>Actinomycetota</taxon>
        <taxon>Actinomycetes</taxon>
        <taxon>Mycobacteriales</taxon>
        <taxon>Mycobacteriaceae</taxon>
        <taxon>Mycobacterium</taxon>
    </lineage>
</organism>
<protein>
    <submittedName>
        <fullName evidence="1">Uncharacterized protein</fullName>
    </submittedName>
</protein>
<evidence type="ECO:0000313" key="2">
    <source>
        <dbReference type="Proteomes" id="UP000273307"/>
    </source>
</evidence>